<dbReference type="EMBL" id="QPIZ01000013">
    <property type="protein sequence ID" value="RCW33242.1"/>
    <property type="molecule type" value="Genomic_DNA"/>
</dbReference>
<gene>
    <name evidence="2" type="ORF">DFO77_1137</name>
</gene>
<reference evidence="2 3" key="1">
    <citation type="submission" date="2018-07" db="EMBL/GenBank/DDBJ databases">
        <title>Freshwater and sediment microbial communities from various areas in North America, analyzing microbe dynamics in response to fracking.</title>
        <authorList>
            <person name="Lamendella R."/>
        </authorList>
    </citation>
    <scope>NUCLEOTIDE SEQUENCE [LARGE SCALE GENOMIC DNA]</scope>
    <source>
        <strain evidence="2 3">160A</strain>
    </source>
</reference>
<organism evidence="2 3">
    <name type="scientific">Marinilabilia salmonicolor</name>
    <dbReference type="NCBI Taxonomy" id="989"/>
    <lineage>
        <taxon>Bacteria</taxon>
        <taxon>Pseudomonadati</taxon>
        <taxon>Bacteroidota</taxon>
        <taxon>Bacteroidia</taxon>
        <taxon>Marinilabiliales</taxon>
        <taxon>Marinilabiliaceae</taxon>
        <taxon>Marinilabilia</taxon>
    </lineage>
</organism>
<comment type="caution">
    <text evidence="2">The sequence shown here is derived from an EMBL/GenBank/DDBJ whole genome shotgun (WGS) entry which is preliminary data.</text>
</comment>
<keyword evidence="1" id="KW-1133">Transmembrane helix</keyword>
<evidence type="ECO:0000256" key="1">
    <source>
        <dbReference type="SAM" id="Phobius"/>
    </source>
</evidence>
<dbReference type="AlphaFoldDB" id="A0A368UWQ2"/>
<sequence>MFFLQKKSCSSKEEGVNCLIVCFFESKLILLRNIVFRFSVIYLFQTIFIVSFVSFHVKKKENPALTGLSI</sequence>
<keyword evidence="1" id="KW-0812">Transmembrane</keyword>
<keyword evidence="3" id="KW-1185">Reference proteome</keyword>
<dbReference type="Proteomes" id="UP000252733">
    <property type="component" value="Unassembled WGS sequence"/>
</dbReference>
<proteinExistence type="predicted"/>
<accession>A0A368UWQ2</accession>
<evidence type="ECO:0000313" key="2">
    <source>
        <dbReference type="EMBL" id="RCW33242.1"/>
    </source>
</evidence>
<protein>
    <submittedName>
        <fullName evidence="2">Uncharacterized protein</fullName>
    </submittedName>
</protein>
<feature type="transmembrane region" description="Helical" evidence="1">
    <location>
        <begin position="34"/>
        <end position="55"/>
    </location>
</feature>
<name>A0A368UWQ2_9BACT</name>
<evidence type="ECO:0000313" key="3">
    <source>
        <dbReference type="Proteomes" id="UP000252733"/>
    </source>
</evidence>
<keyword evidence="1" id="KW-0472">Membrane</keyword>